<comment type="caution">
    <text evidence="2">The sequence shown here is derived from an EMBL/GenBank/DDBJ whole genome shotgun (WGS) entry which is preliminary data.</text>
</comment>
<dbReference type="InterPro" id="IPR043502">
    <property type="entry name" value="DNA/RNA_pol_sf"/>
</dbReference>
<sequence>MMAFHGLRQGIDKATRQNACLDHFMVKCKYDCHTFVFDAFTDHSPILIHINKPINKKPTQPFTKSFIDYECIRSELKKIDWDFLYSCKDVNEATANVSQNIQTIISKNTTVVTISKKLKPLKPWITIGMMKSIRIRDKLFKKTKKQPNDINLLQEYSNYRQICNKIIKHSKKEYYANELKKTAGNNKETWKVIKELCNLTKSKEPPLELLKIKDLPVESLNEVNTYFTSIGSELAGLTMRIMKTSESALVTGATDNFTPLNCMYLAPTDTYEIERIIVQLDSNSAAGGDKISARILKLNCDTLLEPIAFLCNLSFSTGVFPTLFKSAVVCPIFKSGERDKPTNYRPIALLSILSKIIEKLVNRRLINYANNSGLISINQYGFRSGISTEDAVLKLTSMITDYVDQGESCVGVFLDLQKAFDTVSIPILLRRLENLGIRGTVLSWFEDYLTNRQQCVRLGSYLSESAKCTYGVPQGSTLGPSLFLLYINSLCNLSIPGADLVMFADDTVVLFHGKTWPEVRVLTEKGLCRVTTWLEDNLLTINALKTKYLCFSKTKANEPDISFEIKIHTFPCNRNCVRDCSCTVLARVPTVKYLGVILDDKLNWSSHISSLSGRARKLIHVFRNLRLAADQKLLISTYKALCQSILTYCICTWGCAAKTYLLEVERAQRAILKVALGLPYRYSTDCLYKDANVLPIRKLFIYQVLRRFHSKVVPSEPLMLRRVPRFYIPSVKSAIGQRHFNYIAPKLYNMVLLEDNQLVNFKNFNFKNFIINWLRQFDYESTEDLFYIQV</sequence>
<proteinExistence type="predicted"/>
<dbReference type="PANTHER" id="PTHR33332">
    <property type="entry name" value="REVERSE TRANSCRIPTASE DOMAIN-CONTAINING PROTEIN"/>
    <property type="match status" value="1"/>
</dbReference>
<dbReference type="CDD" id="cd01650">
    <property type="entry name" value="RT_nLTR_like"/>
    <property type="match status" value="1"/>
</dbReference>
<reference evidence="2 3" key="1">
    <citation type="submission" date="2021-06" db="EMBL/GenBank/DDBJ databases">
        <title>A haploid diamondback moth (Plutella xylostella L.) genome assembly resolves 31 chromosomes and identifies a diamide resistance mutation.</title>
        <authorList>
            <person name="Ward C.M."/>
            <person name="Perry K.D."/>
            <person name="Baker G."/>
            <person name="Powis K."/>
            <person name="Heckel D.G."/>
            <person name="Baxter S.W."/>
        </authorList>
    </citation>
    <scope>NUCLEOTIDE SEQUENCE [LARGE SCALE GENOMIC DNA]</scope>
    <source>
        <strain evidence="2 3">LV</strain>
        <tissue evidence="2">Single pupa</tissue>
    </source>
</reference>
<evidence type="ECO:0000313" key="2">
    <source>
        <dbReference type="EMBL" id="KAG7298187.1"/>
    </source>
</evidence>
<evidence type="ECO:0000259" key="1">
    <source>
        <dbReference type="PROSITE" id="PS50878"/>
    </source>
</evidence>
<dbReference type="InterPro" id="IPR000477">
    <property type="entry name" value="RT_dom"/>
</dbReference>
<dbReference type="SUPFAM" id="SSF56672">
    <property type="entry name" value="DNA/RNA polymerases"/>
    <property type="match status" value="1"/>
</dbReference>
<keyword evidence="3" id="KW-1185">Reference proteome</keyword>
<feature type="domain" description="Reverse transcriptase" evidence="1">
    <location>
        <begin position="313"/>
        <end position="598"/>
    </location>
</feature>
<dbReference type="EMBL" id="JAHIBW010000025">
    <property type="protein sequence ID" value="KAG7298187.1"/>
    <property type="molecule type" value="Genomic_DNA"/>
</dbReference>
<dbReference type="Proteomes" id="UP000823941">
    <property type="component" value="Chromosome 25"/>
</dbReference>
<dbReference type="PROSITE" id="PS50878">
    <property type="entry name" value="RT_POL"/>
    <property type="match status" value="1"/>
</dbReference>
<protein>
    <recommendedName>
        <fullName evidence="1">Reverse transcriptase domain-containing protein</fullName>
    </recommendedName>
</protein>
<accession>A0ABQ7PYZ0</accession>
<name>A0ABQ7PYZ0_PLUXY</name>
<gene>
    <name evidence="2" type="ORF">JYU34_018980</name>
</gene>
<dbReference type="Pfam" id="PF00078">
    <property type="entry name" value="RVT_1"/>
    <property type="match status" value="1"/>
</dbReference>
<organism evidence="2 3">
    <name type="scientific">Plutella xylostella</name>
    <name type="common">Diamondback moth</name>
    <name type="synonym">Plutella maculipennis</name>
    <dbReference type="NCBI Taxonomy" id="51655"/>
    <lineage>
        <taxon>Eukaryota</taxon>
        <taxon>Metazoa</taxon>
        <taxon>Ecdysozoa</taxon>
        <taxon>Arthropoda</taxon>
        <taxon>Hexapoda</taxon>
        <taxon>Insecta</taxon>
        <taxon>Pterygota</taxon>
        <taxon>Neoptera</taxon>
        <taxon>Endopterygota</taxon>
        <taxon>Lepidoptera</taxon>
        <taxon>Glossata</taxon>
        <taxon>Ditrysia</taxon>
        <taxon>Yponomeutoidea</taxon>
        <taxon>Plutellidae</taxon>
        <taxon>Plutella</taxon>
    </lineage>
</organism>
<evidence type="ECO:0000313" key="3">
    <source>
        <dbReference type="Proteomes" id="UP000823941"/>
    </source>
</evidence>